<dbReference type="InterPro" id="IPR025129">
    <property type="entry name" value="DUF4055"/>
</dbReference>
<evidence type="ECO:0000259" key="1">
    <source>
        <dbReference type="Pfam" id="PF13264"/>
    </source>
</evidence>
<gene>
    <name evidence="2" type="ORF">MM415B03028_0006</name>
</gene>
<proteinExistence type="predicted"/>
<dbReference type="AlphaFoldDB" id="A0A6M3L1G9"/>
<evidence type="ECO:0000313" key="2">
    <source>
        <dbReference type="EMBL" id="QJA87228.1"/>
    </source>
</evidence>
<protein>
    <recommendedName>
        <fullName evidence="1">DUF4055 domain-containing protein</fullName>
    </recommendedName>
</protein>
<dbReference type="Pfam" id="PF13264">
    <property type="entry name" value="DUF4055"/>
    <property type="match status" value="1"/>
</dbReference>
<name>A0A6M3L1G9_9ZZZZ</name>
<reference evidence="2" key="1">
    <citation type="submission" date="2020-03" db="EMBL/GenBank/DDBJ databases">
        <title>The deep terrestrial virosphere.</title>
        <authorList>
            <person name="Holmfeldt K."/>
            <person name="Nilsson E."/>
            <person name="Simone D."/>
            <person name="Lopez-Fernandez M."/>
            <person name="Wu X."/>
            <person name="de Brujin I."/>
            <person name="Lundin D."/>
            <person name="Andersson A."/>
            <person name="Bertilsson S."/>
            <person name="Dopson M."/>
        </authorList>
    </citation>
    <scope>NUCLEOTIDE SEQUENCE</scope>
    <source>
        <strain evidence="2">MM415B03028</strain>
    </source>
</reference>
<sequence>MPIQTQHPQYAAHKLQWQKCRDCYEGEDAVKEAGILYLPKLSIVQTVSEYASYKARGYFYEVVPRTISGLVGAATRKRATIEGPDEIVEMATPNIIREIIRELLITGRCSLLVDMPLVPSDRSYLAVRTAEQVINWRDEDGKLILVVMSETREAVNPQDEYDIKVETWFRELKIEGGQYVINLYRPKGDSVWELAETITPRASNKNLGFIPFTFTTPRGITETITQPPILGLANANLWHYRHSADYSHGLHYTGLPTPWVSGHNTKVDEDGGIINDLQIGSGTAWLLEAGGSAGYLEFTGQGLTALQQALADMESRMALIGARLLESSKRAAEAAETVRLRQSAESATLINVVTAAGDALEQALTQAAQWLGLSQEVSVEMNTDFVSDRLEAADIIALIQALQVGGMSLDTFIYNLAAGEILPPDRTVEDEKLLIADGQVPV</sequence>
<accession>A0A6M3L1G9</accession>
<feature type="domain" description="DUF4055" evidence="1">
    <location>
        <begin position="228"/>
        <end position="371"/>
    </location>
</feature>
<dbReference type="EMBL" id="MT142690">
    <property type="protein sequence ID" value="QJA87228.1"/>
    <property type="molecule type" value="Genomic_DNA"/>
</dbReference>
<organism evidence="2">
    <name type="scientific">viral metagenome</name>
    <dbReference type="NCBI Taxonomy" id="1070528"/>
    <lineage>
        <taxon>unclassified sequences</taxon>
        <taxon>metagenomes</taxon>
        <taxon>organismal metagenomes</taxon>
    </lineage>
</organism>